<dbReference type="PANTHER" id="PTHR43689:SF8">
    <property type="entry name" value="ALPHA_BETA-HYDROLASES SUPERFAMILY PROTEIN"/>
    <property type="match status" value="1"/>
</dbReference>
<keyword evidence="2" id="KW-0378">Hydrolase</keyword>
<evidence type="ECO:0000313" key="3">
    <source>
        <dbReference type="Proteomes" id="UP001209682"/>
    </source>
</evidence>
<dbReference type="GO" id="GO:0016787">
    <property type="term" value="F:hydrolase activity"/>
    <property type="evidence" value="ECO:0007669"/>
    <property type="project" value="UniProtKB-KW"/>
</dbReference>
<protein>
    <submittedName>
        <fullName evidence="2">Alpha/beta hydrolase</fullName>
    </submittedName>
</protein>
<organism evidence="2 3">
    <name type="scientific">Acinetobacter entericus</name>
    <dbReference type="NCBI Taxonomy" id="2989714"/>
    <lineage>
        <taxon>Bacteria</taxon>
        <taxon>Pseudomonadati</taxon>
        <taxon>Pseudomonadota</taxon>
        <taxon>Gammaproteobacteria</taxon>
        <taxon>Moraxellales</taxon>
        <taxon>Moraxellaceae</taxon>
        <taxon>Acinetobacter</taxon>
    </lineage>
</organism>
<dbReference type="InterPro" id="IPR000073">
    <property type="entry name" value="AB_hydrolase_1"/>
</dbReference>
<dbReference type="EMBL" id="JAPEQW010000003">
    <property type="protein sequence ID" value="MCW8038163.1"/>
    <property type="molecule type" value="Genomic_DNA"/>
</dbReference>
<evidence type="ECO:0000259" key="1">
    <source>
        <dbReference type="Pfam" id="PF00561"/>
    </source>
</evidence>
<comment type="caution">
    <text evidence="2">The sequence shown here is derived from an EMBL/GenBank/DDBJ whole genome shotgun (WGS) entry which is preliminary data.</text>
</comment>
<gene>
    <name evidence="2" type="ORF">OKC24_03075</name>
</gene>
<name>A0ABT3NF37_9GAMM</name>
<evidence type="ECO:0000313" key="2">
    <source>
        <dbReference type="EMBL" id="MCW8038163.1"/>
    </source>
</evidence>
<keyword evidence="3" id="KW-1185">Reference proteome</keyword>
<dbReference type="Pfam" id="PF00561">
    <property type="entry name" value="Abhydrolase_1"/>
    <property type="match status" value="1"/>
</dbReference>
<dbReference type="Gene3D" id="3.40.50.1820">
    <property type="entry name" value="alpha/beta hydrolase"/>
    <property type="match status" value="1"/>
</dbReference>
<sequence>MTLRIQSIDLQTAYGCIYIKSWVQLHAELAPIILLHDSLGSVDLWRDFPLLLSEKTGRTVHAYDRAGFGQSSAASQRPNLDFIAAESQTVFAAVAASLALGHFIVMGHSVGGGMSACIAADYADQCRGLITISAQSMLEDLTVRGIQEAKQGFAQPGQLDRLAKYHGDKAQWVLDAWTETWCDPMFAGWDLAEYLERVYCPNLVLHGEVDEYGSSIQAERFAELTQGPSALYILSGLHHMPHKENPELAVNLIAEFLAPLE</sequence>
<accession>A0ABT3NF37</accession>
<dbReference type="SUPFAM" id="SSF53474">
    <property type="entry name" value="alpha/beta-Hydrolases"/>
    <property type="match status" value="1"/>
</dbReference>
<dbReference type="PANTHER" id="PTHR43689">
    <property type="entry name" value="HYDROLASE"/>
    <property type="match status" value="1"/>
</dbReference>
<dbReference type="RefSeq" id="WP_165499128.1">
    <property type="nucleotide sequence ID" value="NZ_JAPEQW010000003.1"/>
</dbReference>
<feature type="domain" description="AB hydrolase-1" evidence="1">
    <location>
        <begin position="31"/>
        <end position="155"/>
    </location>
</feature>
<dbReference type="InterPro" id="IPR029058">
    <property type="entry name" value="AB_hydrolase_fold"/>
</dbReference>
<reference evidence="2 3" key="1">
    <citation type="submission" date="2022-11" db="EMBL/GenBank/DDBJ databases">
        <title>Acinetobacter entericus sp. nov., isolated from the gut of the plastic-eating larvae of the Coleoptera insect Zophobas atratus.</title>
        <authorList>
            <person name="Dong X."/>
            <person name="Yang Y."/>
        </authorList>
    </citation>
    <scope>NUCLEOTIDE SEQUENCE [LARGE SCALE GENOMIC DNA]</scope>
    <source>
        <strain evidence="2 3">BIT-DXN8</strain>
    </source>
</reference>
<proteinExistence type="predicted"/>
<dbReference type="Proteomes" id="UP001209682">
    <property type="component" value="Unassembled WGS sequence"/>
</dbReference>